<dbReference type="SMART" id="SM00421">
    <property type="entry name" value="HTH_LUXR"/>
    <property type="match status" value="1"/>
</dbReference>
<evidence type="ECO:0000256" key="1">
    <source>
        <dbReference type="ARBA" id="ARBA00023015"/>
    </source>
</evidence>
<dbReference type="PANTHER" id="PTHR44688">
    <property type="entry name" value="DNA-BINDING TRANSCRIPTIONAL ACTIVATOR DEVR_DOSR"/>
    <property type="match status" value="1"/>
</dbReference>
<keyword evidence="2" id="KW-0238">DNA-binding</keyword>
<reference evidence="7 8" key="1">
    <citation type="submission" date="2022-07" db="EMBL/GenBank/DDBJ databases">
        <authorList>
            <person name="Xamxidin M."/>
            <person name="Wu M."/>
        </authorList>
    </citation>
    <scope>NUCLEOTIDE SEQUENCE [LARGE SCALE GENOMIC DNA]</scope>
    <source>
        <strain evidence="7 8">NBRC 111650</strain>
    </source>
</reference>
<dbReference type="CDD" id="cd06170">
    <property type="entry name" value="LuxR_C_like"/>
    <property type="match status" value="1"/>
</dbReference>
<keyword evidence="4" id="KW-0597">Phosphoprotein</keyword>
<comment type="caution">
    <text evidence="7">The sequence shown here is derived from an EMBL/GenBank/DDBJ whole genome shotgun (WGS) entry which is preliminary data.</text>
</comment>
<dbReference type="PROSITE" id="PS50110">
    <property type="entry name" value="RESPONSE_REGULATORY"/>
    <property type="match status" value="1"/>
</dbReference>
<organism evidence="7 8">
    <name type="scientific">Limnobacter humi</name>
    <dbReference type="NCBI Taxonomy" id="1778671"/>
    <lineage>
        <taxon>Bacteria</taxon>
        <taxon>Pseudomonadati</taxon>
        <taxon>Pseudomonadota</taxon>
        <taxon>Betaproteobacteria</taxon>
        <taxon>Burkholderiales</taxon>
        <taxon>Burkholderiaceae</taxon>
        <taxon>Limnobacter</taxon>
    </lineage>
</organism>
<dbReference type="InterPro" id="IPR016032">
    <property type="entry name" value="Sig_transdc_resp-reg_C-effctor"/>
</dbReference>
<proteinExistence type="predicted"/>
<feature type="modified residue" description="4-aspartylphosphate" evidence="4">
    <location>
        <position position="57"/>
    </location>
</feature>
<evidence type="ECO:0000259" key="6">
    <source>
        <dbReference type="PROSITE" id="PS50110"/>
    </source>
</evidence>
<evidence type="ECO:0000256" key="3">
    <source>
        <dbReference type="ARBA" id="ARBA00023163"/>
    </source>
</evidence>
<dbReference type="SUPFAM" id="SSF46894">
    <property type="entry name" value="C-terminal effector domain of the bipartite response regulators"/>
    <property type="match status" value="1"/>
</dbReference>
<protein>
    <submittedName>
        <fullName evidence="7">Response regulator transcription factor</fullName>
    </submittedName>
</protein>
<gene>
    <name evidence="7" type="ORF">NQT62_04170</name>
</gene>
<dbReference type="PANTHER" id="PTHR44688:SF16">
    <property type="entry name" value="DNA-BINDING TRANSCRIPTIONAL ACTIVATOR DEVR_DOSR"/>
    <property type="match status" value="1"/>
</dbReference>
<dbReference type="PRINTS" id="PR00038">
    <property type="entry name" value="HTHLUXR"/>
</dbReference>
<sequence length="230" mass="25257">MASHQHLVLILEDHPVVSMVVEDACKDLVTDVNIQVVNSVKAAREYTLQNPSVLIADLNLLDSKGLDTLTWIQSAFSSTPTMIYTGDADPALRQRAEQGNALWLSKNARQSELFEGIEQLLQRSGVLGKASQEGFSAHNEHHSDIVAYPGAKPLTWRQVEIMTLTAQGMSAKQVAQNMGLSPETIRGHIREIFRRLEAANKAQAVSVFLKAQARVRKKSGETRSATDITG</sequence>
<dbReference type="SMART" id="SM00448">
    <property type="entry name" value="REC"/>
    <property type="match status" value="1"/>
</dbReference>
<dbReference type="InterPro" id="IPR001789">
    <property type="entry name" value="Sig_transdc_resp-reg_receiver"/>
</dbReference>
<evidence type="ECO:0000259" key="5">
    <source>
        <dbReference type="PROSITE" id="PS50043"/>
    </source>
</evidence>
<dbReference type="InterPro" id="IPR011006">
    <property type="entry name" value="CheY-like_superfamily"/>
</dbReference>
<evidence type="ECO:0000313" key="7">
    <source>
        <dbReference type="EMBL" id="MCQ8895638.1"/>
    </source>
</evidence>
<dbReference type="EMBL" id="JANIGO010000001">
    <property type="protein sequence ID" value="MCQ8895638.1"/>
    <property type="molecule type" value="Genomic_DNA"/>
</dbReference>
<dbReference type="Pfam" id="PF00072">
    <property type="entry name" value="Response_reg"/>
    <property type="match status" value="1"/>
</dbReference>
<evidence type="ECO:0000256" key="4">
    <source>
        <dbReference type="PROSITE-ProRule" id="PRU00169"/>
    </source>
</evidence>
<dbReference type="PROSITE" id="PS50043">
    <property type="entry name" value="HTH_LUXR_2"/>
    <property type="match status" value="1"/>
</dbReference>
<dbReference type="InterPro" id="IPR036388">
    <property type="entry name" value="WH-like_DNA-bd_sf"/>
</dbReference>
<keyword evidence="1" id="KW-0805">Transcription regulation</keyword>
<evidence type="ECO:0000313" key="8">
    <source>
        <dbReference type="Proteomes" id="UP001204142"/>
    </source>
</evidence>
<evidence type="ECO:0000256" key="2">
    <source>
        <dbReference type="ARBA" id="ARBA00023125"/>
    </source>
</evidence>
<keyword evidence="8" id="KW-1185">Reference proteome</keyword>
<dbReference type="Gene3D" id="1.10.10.10">
    <property type="entry name" value="Winged helix-like DNA-binding domain superfamily/Winged helix DNA-binding domain"/>
    <property type="match status" value="1"/>
</dbReference>
<dbReference type="SUPFAM" id="SSF52172">
    <property type="entry name" value="CheY-like"/>
    <property type="match status" value="1"/>
</dbReference>
<name>A0ABT1WDP3_9BURK</name>
<dbReference type="InterPro" id="IPR000792">
    <property type="entry name" value="Tscrpt_reg_LuxR_C"/>
</dbReference>
<dbReference type="RefSeq" id="WP_256763330.1">
    <property type="nucleotide sequence ID" value="NZ_JANIGO010000001.1"/>
</dbReference>
<dbReference type="Gene3D" id="3.40.50.2300">
    <property type="match status" value="1"/>
</dbReference>
<dbReference type="Proteomes" id="UP001204142">
    <property type="component" value="Unassembled WGS sequence"/>
</dbReference>
<keyword evidence="3" id="KW-0804">Transcription</keyword>
<feature type="domain" description="Response regulatory" evidence="6">
    <location>
        <begin position="7"/>
        <end position="121"/>
    </location>
</feature>
<dbReference type="Pfam" id="PF00196">
    <property type="entry name" value="GerE"/>
    <property type="match status" value="1"/>
</dbReference>
<accession>A0ABT1WDP3</accession>
<feature type="domain" description="HTH luxR-type" evidence="5">
    <location>
        <begin position="147"/>
        <end position="212"/>
    </location>
</feature>